<reference evidence="2 3" key="1">
    <citation type="submission" date="2024-01" db="EMBL/GenBank/DDBJ databases">
        <title>Genome assemblies of Stephania.</title>
        <authorList>
            <person name="Yang L."/>
        </authorList>
    </citation>
    <scope>NUCLEOTIDE SEQUENCE [LARGE SCALE GENOMIC DNA]</scope>
    <source>
        <strain evidence="2">QJT</strain>
        <tissue evidence="2">Leaf</tissue>
    </source>
</reference>
<organism evidence="2 3">
    <name type="scientific">Stephania japonica</name>
    <dbReference type="NCBI Taxonomy" id="461633"/>
    <lineage>
        <taxon>Eukaryota</taxon>
        <taxon>Viridiplantae</taxon>
        <taxon>Streptophyta</taxon>
        <taxon>Embryophyta</taxon>
        <taxon>Tracheophyta</taxon>
        <taxon>Spermatophyta</taxon>
        <taxon>Magnoliopsida</taxon>
        <taxon>Ranunculales</taxon>
        <taxon>Menispermaceae</taxon>
        <taxon>Menispermoideae</taxon>
        <taxon>Cissampelideae</taxon>
        <taxon>Stephania</taxon>
    </lineage>
</organism>
<keyword evidence="1" id="KW-0812">Transmembrane</keyword>
<proteinExistence type="predicted"/>
<protein>
    <submittedName>
        <fullName evidence="2">Uncharacterized protein</fullName>
    </submittedName>
</protein>
<evidence type="ECO:0000313" key="3">
    <source>
        <dbReference type="Proteomes" id="UP001417504"/>
    </source>
</evidence>
<dbReference type="EMBL" id="JBBNAE010000009">
    <property type="protein sequence ID" value="KAK9096080.1"/>
    <property type="molecule type" value="Genomic_DNA"/>
</dbReference>
<keyword evidence="3" id="KW-1185">Reference proteome</keyword>
<accession>A0AAP0EPU5</accession>
<comment type="caution">
    <text evidence="2">The sequence shown here is derived from an EMBL/GenBank/DDBJ whole genome shotgun (WGS) entry which is preliminary data.</text>
</comment>
<dbReference type="AlphaFoldDB" id="A0AAP0EPU5"/>
<name>A0AAP0EPU5_9MAGN</name>
<keyword evidence="1" id="KW-0472">Membrane</keyword>
<evidence type="ECO:0000313" key="2">
    <source>
        <dbReference type="EMBL" id="KAK9096080.1"/>
    </source>
</evidence>
<dbReference type="Proteomes" id="UP001417504">
    <property type="component" value="Unassembled WGS sequence"/>
</dbReference>
<evidence type="ECO:0000256" key="1">
    <source>
        <dbReference type="SAM" id="Phobius"/>
    </source>
</evidence>
<sequence length="61" mass="7233">MIYFPPFLFICFQIPFEYLKMKIKLVIGDYCYILVLIVLFMTVDAEPSTSRLGNEKIDDYL</sequence>
<feature type="transmembrane region" description="Helical" evidence="1">
    <location>
        <begin position="25"/>
        <end position="43"/>
    </location>
</feature>
<gene>
    <name evidence="2" type="ORF">Sjap_021577</name>
</gene>
<keyword evidence="1" id="KW-1133">Transmembrane helix</keyword>